<sequence length="90" mass="9879">MAFLDTLDRFTVTVAESSELPDPERFAWERAGRFLAIVHAPGYDRRIIAAVAAAQFDGGELEEIREALGFSPSPSAVELARASLRVQCQN</sequence>
<proteinExistence type="predicted"/>
<gene>
    <name evidence="1" type="ORF">ACFY05_42165</name>
</gene>
<accession>A0ABW6VJA1</accession>
<dbReference type="Proteomes" id="UP001602119">
    <property type="component" value="Unassembled WGS sequence"/>
</dbReference>
<name>A0ABW6VJA1_MICFU</name>
<keyword evidence="2" id="KW-1185">Reference proteome</keyword>
<organism evidence="1 2">
    <name type="scientific">Microtetraspora fusca</name>
    <dbReference type="NCBI Taxonomy" id="1997"/>
    <lineage>
        <taxon>Bacteria</taxon>
        <taxon>Bacillati</taxon>
        <taxon>Actinomycetota</taxon>
        <taxon>Actinomycetes</taxon>
        <taxon>Streptosporangiales</taxon>
        <taxon>Streptosporangiaceae</taxon>
        <taxon>Microtetraspora</taxon>
    </lineage>
</organism>
<reference evidence="1 2" key="1">
    <citation type="submission" date="2024-10" db="EMBL/GenBank/DDBJ databases">
        <title>The Natural Products Discovery Center: Release of the First 8490 Sequenced Strains for Exploring Actinobacteria Biosynthetic Diversity.</title>
        <authorList>
            <person name="Kalkreuter E."/>
            <person name="Kautsar S.A."/>
            <person name="Yang D."/>
            <person name="Bader C.D."/>
            <person name="Teijaro C.N."/>
            <person name="Fluegel L."/>
            <person name="Davis C.M."/>
            <person name="Simpson J.R."/>
            <person name="Lauterbach L."/>
            <person name="Steele A.D."/>
            <person name="Gui C."/>
            <person name="Meng S."/>
            <person name="Li G."/>
            <person name="Viehrig K."/>
            <person name="Ye F."/>
            <person name="Su P."/>
            <person name="Kiefer A.F."/>
            <person name="Nichols A."/>
            <person name="Cepeda A.J."/>
            <person name="Yan W."/>
            <person name="Fan B."/>
            <person name="Jiang Y."/>
            <person name="Adhikari A."/>
            <person name="Zheng C.-J."/>
            <person name="Schuster L."/>
            <person name="Cowan T.M."/>
            <person name="Smanski M.J."/>
            <person name="Chevrette M.G."/>
            <person name="De Carvalho L.P.S."/>
            <person name="Shen B."/>
        </authorList>
    </citation>
    <scope>NUCLEOTIDE SEQUENCE [LARGE SCALE GENOMIC DNA]</scope>
    <source>
        <strain evidence="1 2">NPDC001281</strain>
    </source>
</reference>
<protein>
    <submittedName>
        <fullName evidence="1">Uncharacterized protein</fullName>
    </submittedName>
</protein>
<evidence type="ECO:0000313" key="2">
    <source>
        <dbReference type="Proteomes" id="UP001602119"/>
    </source>
</evidence>
<evidence type="ECO:0000313" key="1">
    <source>
        <dbReference type="EMBL" id="MFF4779442.1"/>
    </source>
</evidence>
<dbReference type="EMBL" id="JBIAXI010000049">
    <property type="protein sequence ID" value="MFF4779442.1"/>
    <property type="molecule type" value="Genomic_DNA"/>
</dbReference>
<comment type="caution">
    <text evidence="1">The sequence shown here is derived from an EMBL/GenBank/DDBJ whole genome shotgun (WGS) entry which is preliminary data.</text>
</comment>
<dbReference type="RefSeq" id="WP_387348219.1">
    <property type="nucleotide sequence ID" value="NZ_JBIAXI010000049.1"/>
</dbReference>